<gene>
    <name evidence="1" type="ORF">DXN04_23015</name>
</gene>
<evidence type="ECO:0000313" key="1">
    <source>
        <dbReference type="EMBL" id="RFM32556.1"/>
    </source>
</evidence>
<sequence length="65" mass="7615">MRLAIIAPVIIADRFITHIFPCTVQRDFYRYPDLKIQISIFFLLMIAFNSTKDMPVNLDYQGATF</sequence>
<accession>A0A3E1NX95</accession>
<dbReference type="Proteomes" id="UP000261174">
    <property type="component" value="Unassembled WGS sequence"/>
</dbReference>
<keyword evidence="2" id="KW-1185">Reference proteome</keyword>
<evidence type="ECO:0000313" key="2">
    <source>
        <dbReference type="Proteomes" id="UP000261174"/>
    </source>
</evidence>
<dbReference type="EMBL" id="QTJV01000009">
    <property type="protein sequence ID" value="RFM32556.1"/>
    <property type="molecule type" value="Genomic_DNA"/>
</dbReference>
<protein>
    <submittedName>
        <fullName evidence="1">Uncharacterized protein</fullName>
    </submittedName>
</protein>
<dbReference type="AlphaFoldDB" id="A0A3E1NX95"/>
<name>A0A3E1NX95_9BACT</name>
<reference evidence="1 2" key="1">
    <citation type="submission" date="2018-08" db="EMBL/GenBank/DDBJ databases">
        <title>Chitinophaga sp. K20C18050901, a novel bacterium isolated from forest soil.</title>
        <authorList>
            <person name="Wang C."/>
        </authorList>
    </citation>
    <scope>NUCLEOTIDE SEQUENCE [LARGE SCALE GENOMIC DNA]</scope>
    <source>
        <strain evidence="1 2">K20C18050901</strain>
    </source>
</reference>
<proteinExistence type="predicted"/>
<organism evidence="1 2">
    <name type="scientific">Chitinophaga silvisoli</name>
    <dbReference type="NCBI Taxonomy" id="2291814"/>
    <lineage>
        <taxon>Bacteria</taxon>
        <taxon>Pseudomonadati</taxon>
        <taxon>Bacteroidota</taxon>
        <taxon>Chitinophagia</taxon>
        <taxon>Chitinophagales</taxon>
        <taxon>Chitinophagaceae</taxon>
        <taxon>Chitinophaga</taxon>
    </lineage>
</organism>
<comment type="caution">
    <text evidence="1">The sequence shown here is derived from an EMBL/GenBank/DDBJ whole genome shotgun (WGS) entry which is preliminary data.</text>
</comment>